<evidence type="ECO:0000313" key="3">
    <source>
        <dbReference type="Proteomes" id="UP001497623"/>
    </source>
</evidence>
<organism evidence="2 3">
    <name type="scientific">Meganyctiphanes norvegica</name>
    <name type="common">Northern krill</name>
    <name type="synonym">Thysanopoda norvegica</name>
    <dbReference type="NCBI Taxonomy" id="48144"/>
    <lineage>
        <taxon>Eukaryota</taxon>
        <taxon>Metazoa</taxon>
        <taxon>Ecdysozoa</taxon>
        <taxon>Arthropoda</taxon>
        <taxon>Crustacea</taxon>
        <taxon>Multicrustacea</taxon>
        <taxon>Malacostraca</taxon>
        <taxon>Eumalacostraca</taxon>
        <taxon>Eucarida</taxon>
        <taxon>Euphausiacea</taxon>
        <taxon>Euphausiidae</taxon>
        <taxon>Meganyctiphanes</taxon>
    </lineage>
</organism>
<comment type="caution">
    <text evidence="2">The sequence shown here is derived from an EMBL/GenBank/DDBJ whole genome shotgun (WGS) entry which is preliminary data.</text>
</comment>
<feature type="region of interest" description="Disordered" evidence="1">
    <location>
        <begin position="22"/>
        <end position="80"/>
    </location>
</feature>
<feature type="non-terminal residue" evidence="2">
    <location>
        <position position="1"/>
    </location>
</feature>
<protein>
    <submittedName>
        <fullName evidence="2">Uncharacterized protein</fullName>
    </submittedName>
</protein>
<sequence>QVQEVAEERQSFGKKVDSEIKETNSCLDLTDNDETTETTASVEEPLQIEKNVAVETNSTKNLDKNNDSETKKANSNLNLTDHDEAMDKAACITESAQRELDEIVYPWAPANNMCLNGEKFEHHRIGKNLDVQKYAYKNPEGDIINVKDHIKDLGVYISNDLTWTRQIEEAVSKARMMSGWALRTFCTREREPMIIIWNSLVRPHLDYCSPLWSPRPSNLKDIDMLEQTQRTFTRQINGMENSDYAHRLKMLKTYSIQRRQERYKVLYLYKIKRRFCPKYFEGVWS</sequence>
<dbReference type="PANTHER" id="PTHR33332">
    <property type="entry name" value="REVERSE TRANSCRIPTASE DOMAIN-CONTAINING PROTEIN"/>
    <property type="match status" value="1"/>
</dbReference>
<evidence type="ECO:0000256" key="1">
    <source>
        <dbReference type="SAM" id="MobiDB-lite"/>
    </source>
</evidence>
<feature type="compositionally biased region" description="Basic and acidic residues" evidence="1">
    <location>
        <begin position="61"/>
        <end position="72"/>
    </location>
</feature>
<gene>
    <name evidence="2" type="ORF">MNOR_LOCUS15500</name>
</gene>
<accession>A0AAV2QP62</accession>
<reference evidence="2 3" key="1">
    <citation type="submission" date="2024-05" db="EMBL/GenBank/DDBJ databases">
        <authorList>
            <person name="Wallberg A."/>
        </authorList>
    </citation>
    <scope>NUCLEOTIDE SEQUENCE [LARGE SCALE GENOMIC DNA]</scope>
</reference>
<dbReference type="Proteomes" id="UP001497623">
    <property type="component" value="Unassembled WGS sequence"/>
</dbReference>
<evidence type="ECO:0000313" key="2">
    <source>
        <dbReference type="EMBL" id="CAL4095839.1"/>
    </source>
</evidence>
<proteinExistence type="predicted"/>
<dbReference type="EMBL" id="CAXKWB010009714">
    <property type="protein sequence ID" value="CAL4095839.1"/>
    <property type="molecule type" value="Genomic_DNA"/>
</dbReference>
<name>A0AAV2QP62_MEGNR</name>
<dbReference type="AlphaFoldDB" id="A0AAV2QP62"/>
<keyword evidence="3" id="KW-1185">Reference proteome</keyword>